<evidence type="ECO:0000259" key="2">
    <source>
        <dbReference type="Pfam" id="PF20231"/>
    </source>
</evidence>
<reference evidence="3 4" key="1">
    <citation type="submission" date="2020-06" db="EMBL/GenBank/DDBJ databases">
        <authorList>
            <person name="Li R."/>
            <person name="Bekaert M."/>
        </authorList>
    </citation>
    <scope>NUCLEOTIDE SEQUENCE [LARGE SCALE GENOMIC DNA]</scope>
    <source>
        <strain evidence="4">wild</strain>
    </source>
</reference>
<evidence type="ECO:0000313" key="4">
    <source>
        <dbReference type="Proteomes" id="UP000507470"/>
    </source>
</evidence>
<protein>
    <recommendedName>
        <fullName evidence="2">DUF6589 domain-containing protein</fullName>
    </recommendedName>
</protein>
<dbReference type="AlphaFoldDB" id="A0A6J8D5D9"/>
<accession>A0A6J8D5D9</accession>
<proteinExistence type="predicted"/>
<organism evidence="3 4">
    <name type="scientific">Mytilus coruscus</name>
    <name type="common">Sea mussel</name>
    <dbReference type="NCBI Taxonomy" id="42192"/>
    <lineage>
        <taxon>Eukaryota</taxon>
        <taxon>Metazoa</taxon>
        <taxon>Spiralia</taxon>
        <taxon>Lophotrochozoa</taxon>
        <taxon>Mollusca</taxon>
        <taxon>Bivalvia</taxon>
        <taxon>Autobranchia</taxon>
        <taxon>Pteriomorphia</taxon>
        <taxon>Mytilida</taxon>
        <taxon>Mytiloidea</taxon>
        <taxon>Mytilidae</taxon>
        <taxon>Mytilinae</taxon>
        <taxon>Mytilus</taxon>
    </lineage>
</organism>
<gene>
    <name evidence="3" type="ORF">MCOR_36421</name>
</gene>
<feature type="compositionally biased region" description="Acidic residues" evidence="1">
    <location>
        <begin position="150"/>
        <end position="166"/>
    </location>
</feature>
<dbReference type="EMBL" id="CACVKT020006503">
    <property type="protein sequence ID" value="CAC5402482.1"/>
    <property type="molecule type" value="Genomic_DNA"/>
</dbReference>
<dbReference type="InterPro" id="IPR046496">
    <property type="entry name" value="DUF6589"/>
</dbReference>
<dbReference type="Proteomes" id="UP000507470">
    <property type="component" value="Unassembled WGS sequence"/>
</dbReference>
<keyword evidence="4" id="KW-1185">Reference proteome</keyword>
<dbReference type="Pfam" id="PF20231">
    <property type="entry name" value="DUF6589"/>
    <property type="match status" value="1"/>
</dbReference>
<name>A0A6J8D5D9_MYTCO</name>
<feature type="domain" description="DUF6589" evidence="2">
    <location>
        <begin position="5"/>
        <end position="80"/>
    </location>
</feature>
<feature type="region of interest" description="Disordered" evidence="1">
    <location>
        <begin position="139"/>
        <end position="166"/>
    </location>
</feature>
<dbReference type="OrthoDB" id="10214735at2759"/>
<sequence length="166" mass="19020">MALKVRAGSFVNITGRKGENKAADLQKENQVMVLKDLIRGLGSNKTENSIITISKAAPVVKQICENVDTMLGVIDKKTRHKKRSFEDDVKEIIKELEPLKPWVNQTGRQLYSFKEIKKSPFSFDRSEFETSVTRTINRLKRDLPPLHNEGDEDEDEDEDEEDSDEQ</sequence>
<evidence type="ECO:0000256" key="1">
    <source>
        <dbReference type="SAM" id="MobiDB-lite"/>
    </source>
</evidence>
<evidence type="ECO:0000313" key="3">
    <source>
        <dbReference type="EMBL" id="CAC5402482.1"/>
    </source>
</evidence>